<dbReference type="EMBL" id="JBHUHY010000015">
    <property type="protein sequence ID" value="MFD2187909.1"/>
    <property type="molecule type" value="Genomic_DNA"/>
</dbReference>
<dbReference type="Proteomes" id="UP001597344">
    <property type="component" value="Unassembled WGS sequence"/>
</dbReference>
<organism evidence="1 2">
    <name type="scientific">Aquimarina celericrescens</name>
    <dbReference type="NCBI Taxonomy" id="1964542"/>
    <lineage>
        <taxon>Bacteria</taxon>
        <taxon>Pseudomonadati</taxon>
        <taxon>Bacteroidota</taxon>
        <taxon>Flavobacteriia</taxon>
        <taxon>Flavobacteriales</taxon>
        <taxon>Flavobacteriaceae</taxon>
        <taxon>Aquimarina</taxon>
    </lineage>
</organism>
<evidence type="ECO:0000313" key="2">
    <source>
        <dbReference type="Proteomes" id="UP001597344"/>
    </source>
</evidence>
<sequence>MLHRVLENAKVLTKNQQKFVNAGGVCHKPIVDPCTPEVEEWSNVYCQCVRY</sequence>
<gene>
    <name evidence="1" type="ORF">ACFSJT_13985</name>
</gene>
<proteinExistence type="predicted"/>
<name>A0ABW5B1C0_9FLAO</name>
<evidence type="ECO:0000313" key="1">
    <source>
        <dbReference type="EMBL" id="MFD2187909.1"/>
    </source>
</evidence>
<accession>A0ABW5B1C0</accession>
<comment type="caution">
    <text evidence="1">The sequence shown here is derived from an EMBL/GenBank/DDBJ whole genome shotgun (WGS) entry which is preliminary data.</text>
</comment>
<keyword evidence="2" id="KW-1185">Reference proteome</keyword>
<reference evidence="2" key="1">
    <citation type="journal article" date="2019" name="Int. J. Syst. Evol. Microbiol.">
        <title>The Global Catalogue of Microorganisms (GCM) 10K type strain sequencing project: providing services to taxonomists for standard genome sequencing and annotation.</title>
        <authorList>
            <consortium name="The Broad Institute Genomics Platform"/>
            <consortium name="The Broad Institute Genome Sequencing Center for Infectious Disease"/>
            <person name="Wu L."/>
            <person name="Ma J."/>
        </authorList>
    </citation>
    <scope>NUCLEOTIDE SEQUENCE [LARGE SCALE GENOMIC DNA]</scope>
    <source>
        <strain evidence="2">DT92</strain>
    </source>
</reference>
<protein>
    <submittedName>
        <fullName evidence="1">Uncharacterized protein</fullName>
    </submittedName>
</protein>
<dbReference type="RefSeq" id="WP_378320912.1">
    <property type="nucleotide sequence ID" value="NZ_JBHUHY010000015.1"/>
</dbReference>